<comment type="similarity">
    <text evidence="2">Belongs to the oxygen-dependent FAD-linked oxidoreductase family.</text>
</comment>
<evidence type="ECO:0000256" key="7">
    <source>
        <dbReference type="SAM" id="SignalP"/>
    </source>
</evidence>
<dbReference type="InterPro" id="IPR016169">
    <property type="entry name" value="FAD-bd_PCMH_sub2"/>
</dbReference>
<evidence type="ECO:0000256" key="2">
    <source>
        <dbReference type="ARBA" id="ARBA00005466"/>
    </source>
</evidence>
<keyword evidence="10" id="KW-1185">Reference proteome</keyword>
<keyword evidence="6" id="KW-0325">Glycoprotein</keyword>
<accession>A0A9R1XKA0</accession>
<evidence type="ECO:0000256" key="3">
    <source>
        <dbReference type="ARBA" id="ARBA00022630"/>
    </source>
</evidence>
<name>A0A9R1XKA0_LACSA</name>
<comment type="cofactor">
    <cofactor evidence="1">
        <name>FAD</name>
        <dbReference type="ChEBI" id="CHEBI:57692"/>
    </cofactor>
</comment>
<dbReference type="Pfam" id="PF01565">
    <property type="entry name" value="FAD_binding_4"/>
    <property type="match status" value="1"/>
</dbReference>
<dbReference type="InterPro" id="IPR036318">
    <property type="entry name" value="FAD-bd_PCMH-like_sf"/>
</dbReference>
<evidence type="ECO:0000256" key="4">
    <source>
        <dbReference type="ARBA" id="ARBA00022729"/>
    </source>
</evidence>
<feature type="signal peptide" evidence="7">
    <location>
        <begin position="1"/>
        <end position="24"/>
    </location>
</feature>
<dbReference type="PROSITE" id="PS51387">
    <property type="entry name" value="FAD_PCMH"/>
    <property type="match status" value="1"/>
</dbReference>
<keyword evidence="4 7" id="KW-0732">Signal</keyword>
<keyword evidence="3" id="KW-0285">Flavoprotein</keyword>
<dbReference type="AlphaFoldDB" id="A0A9R1XKA0"/>
<dbReference type="GO" id="GO:0016491">
    <property type="term" value="F:oxidoreductase activity"/>
    <property type="evidence" value="ECO:0007669"/>
    <property type="project" value="InterPro"/>
</dbReference>
<evidence type="ECO:0000313" key="9">
    <source>
        <dbReference type="EMBL" id="KAJ0216291.1"/>
    </source>
</evidence>
<reference evidence="9 10" key="1">
    <citation type="journal article" date="2017" name="Nat. Commun.">
        <title>Genome assembly with in vitro proximity ligation data and whole-genome triplication in lettuce.</title>
        <authorList>
            <person name="Reyes-Chin-Wo S."/>
            <person name="Wang Z."/>
            <person name="Yang X."/>
            <person name="Kozik A."/>
            <person name="Arikit S."/>
            <person name="Song C."/>
            <person name="Xia L."/>
            <person name="Froenicke L."/>
            <person name="Lavelle D.O."/>
            <person name="Truco M.J."/>
            <person name="Xia R."/>
            <person name="Zhu S."/>
            <person name="Xu C."/>
            <person name="Xu H."/>
            <person name="Xu X."/>
            <person name="Cox K."/>
            <person name="Korf I."/>
            <person name="Meyers B.C."/>
            <person name="Michelmore R.W."/>
        </authorList>
    </citation>
    <scope>NUCLEOTIDE SEQUENCE [LARGE SCALE GENOMIC DNA]</scope>
    <source>
        <strain evidence="10">cv. Salinas</strain>
        <tissue evidence="9">Seedlings</tissue>
    </source>
</reference>
<dbReference type="EMBL" id="NBSK02000003">
    <property type="protein sequence ID" value="KAJ0216291.1"/>
    <property type="molecule type" value="Genomic_DNA"/>
</dbReference>
<evidence type="ECO:0000313" key="10">
    <source>
        <dbReference type="Proteomes" id="UP000235145"/>
    </source>
</evidence>
<dbReference type="OrthoDB" id="415825at2759"/>
<dbReference type="Gene3D" id="3.40.462.20">
    <property type="match status" value="1"/>
</dbReference>
<evidence type="ECO:0000256" key="1">
    <source>
        <dbReference type="ARBA" id="ARBA00001974"/>
    </source>
</evidence>
<dbReference type="InterPro" id="IPR016167">
    <property type="entry name" value="FAD-bd_PCMH_sub1"/>
</dbReference>
<dbReference type="InterPro" id="IPR016166">
    <property type="entry name" value="FAD-bd_PCMH"/>
</dbReference>
<gene>
    <name evidence="9" type="ORF">LSAT_V11C300114390</name>
</gene>
<dbReference type="Gene3D" id="3.30.43.10">
    <property type="entry name" value="Uridine Diphospho-n-acetylenolpyruvylglucosamine Reductase, domain 2"/>
    <property type="match status" value="1"/>
</dbReference>
<dbReference type="InterPro" id="IPR012951">
    <property type="entry name" value="BBE"/>
</dbReference>
<dbReference type="Gramene" id="rna-gnl|WGS:NBSK|LSAT_3X33940_mrna">
    <property type="protein sequence ID" value="cds-PLY85447.1"/>
    <property type="gene ID" value="gene-LSAT_3X33940"/>
</dbReference>
<protein>
    <recommendedName>
        <fullName evidence="8">FAD-binding PCMH-type domain-containing protein</fullName>
    </recommendedName>
</protein>
<dbReference type="Proteomes" id="UP000235145">
    <property type="component" value="Unassembled WGS sequence"/>
</dbReference>
<dbReference type="PANTHER" id="PTHR32448">
    <property type="entry name" value="OS08G0158400 PROTEIN"/>
    <property type="match status" value="1"/>
</dbReference>
<dbReference type="SUPFAM" id="SSF56176">
    <property type="entry name" value="FAD-binding/transporter-associated domain-like"/>
    <property type="match status" value="1"/>
</dbReference>
<evidence type="ECO:0000256" key="5">
    <source>
        <dbReference type="ARBA" id="ARBA00022827"/>
    </source>
</evidence>
<sequence>MKKSQLNSSVFFFVLILSFSVSWAALSSILDVTPGPEDFLSCIRSYSNNLTSISEHIFTSGNASFLPTWQVHVQNTKFLKPSTPKPSVIVTPVDETLVQTSLHCAKKHGYELRMRSGGHDYEGLSYTADVPFVMLDFTKMRSIDVDVANSTAWVQAGAALGAVYYAISQKTDTLYFPAGVCPTVGVGGYMGGGGYGNLLRKYGSAADNVIDVRFMDVNGNILNRKTMGEDFFWAIRGGGVSSFGIVLAWKLRLVPVPEKVTVFILNKTLEQGATELFYKYQTVIPAIDRNLHMRTQVFGEYIGNTTKKTVRIMFEGIYQGTINTLLPLLNKKFPELGVTREICEEVRSIQSTLVFWGLPSSAPIEILLNRSAIAKLNDKTKSDYVRTPIPINGLRKIWRKLMENDESGQLMINPFGGRMADFSETEIPYPHRAGVLLQILKTVNFQDQTSDTTPTSLKRIAWLQSLDELMTPYVSKNPREAYVNYNDLDLGVGNANYKEASVWGERYWKRDNFKKLIRIKAKVDPLNFFRRPQSVPVFSTPLSDI</sequence>
<proteinExistence type="inferred from homology"/>
<dbReference type="GO" id="GO:0071949">
    <property type="term" value="F:FAD binding"/>
    <property type="evidence" value="ECO:0007669"/>
    <property type="project" value="InterPro"/>
</dbReference>
<dbReference type="InterPro" id="IPR006094">
    <property type="entry name" value="Oxid_FAD_bind_N"/>
</dbReference>
<evidence type="ECO:0000256" key="6">
    <source>
        <dbReference type="ARBA" id="ARBA00023180"/>
    </source>
</evidence>
<dbReference type="Gene3D" id="3.30.465.10">
    <property type="match status" value="1"/>
</dbReference>
<feature type="domain" description="FAD-binding PCMH-type" evidence="8">
    <location>
        <begin position="82"/>
        <end position="256"/>
    </location>
</feature>
<comment type="caution">
    <text evidence="9">The sequence shown here is derived from an EMBL/GenBank/DDBJ whole genome shotgun (WGS) entry which is preliminary data.</text>
</comment>
<evidence type="ECO:0000259" key="8">
    <source>
        <dbReference type="PROSITE" id="PS51387"/>
    </source>
</evidence>
<organism evidence="9 10">
    <name type="scientific">Lactuca sativa</name>
    <name type="common">Garden lettuce</name>
    <dbReference type="NCBI Taxonomy" id="4236"/>
    <lineage>
        <taxon>Eukaryota</taxon>
        <taxon>Viridiplantae</taxon>
        <taxon>Streptophyta</taxon>
        <taxon>Embryophyta</taxon>
        <taxon>Tracheophyta</taxon>
        <taxon>Spermatophyta</taxon>
        <taxon>Magnoliopsida</taxon>
        <taxon>eudicotyledons</taxon>
        <taxon>Gunneridae</taxon>
        <taxon>Pentapetalae</taxon>
        <taxon>asterids</taxon>
        <taxon>campanulids</taxon>
        <taxon>Asterales</taxon>
        <taxon>Asteraceae</taxon>
        <taxon>Cichorioideae</taxon>
        <taxon>Cichorieae</taxon>
        <taxon>Lactucinae</taxon>
        <taxon>Lactuca</taxon>
    </lineage>
</organism>
<feature type="chain" id="PRO_5040414959" description="FAD-binding PCMH-type domain-containing protein" evidence="7">
    <location>
        <begin position="25"/>
        <end position="545"/>
    </location>
</feature>
<keyword evidence="5" id="KW-0274">FAD</keyword>
<dbReference type="Pfam" id="PF08031">
    <property type="entry name" value="BBE"/>
    <property type="match status" value="1"/>
</dbReference>